<dbReference type="RefSeq" id="WP_313790291.1">
    <property type="nucleotide sequence ID" value="NZ_PVYX01000002.1"/>
</dbReference>
<gene>
    <name evidence="3" type="ORF">CLV81_3574</name>
</gene>
<dbReference type="InterPro" id="IPR045851">
    <property type="entry name" value="AMP-bd_C_sf"/>
</dbReference>
<name>A0A2T0MCD9_9FLAO</name>
<dbReference type="Pfam" id="PF00501">
    <property type="entry name" value="AMP-binding"/>
    <property type="match status" value="1"/>
</dbReference>
<protein>
    <submittedName>
        <fullName evidence="3">O-succinylbenzoic acid--CoA ligase</fullName>
    </submittedName>
</protein>
<dbReference type="InterPro" id="IPR042099">
    <property type="entry name" value="ANL_N_sf"/>
</dbReference>
<dbReference type="InterPro" id="IPR000873">
    <property type="entry name" value="AMP-dep_synth/lig_dom"/>
</dbReference>
<dbReference type="Gene3D" id="3.30.300.30">
    <property type="match status" value="1"/>
</dbReference>
<dbReference type="GO" id="GO:0031956">
    <property type="term" value="F:medium-chain fatty acid-CoA ligase activity"/>
    <property type="evidence" value="ECO:0007669"/>
    <property type="project" value="TreeGrafter"/>
</dbReference>
<keyword evidence="3" id="KW-0436">Ligase</keyword>
<proteinExistence type="inferred from homology"/>
<reference evidence="3 4" key="1">
    <citation type="submission" date="2018-03" db="EMBL/GenBank/DDBJ databases">
        <title>Genomic Encyclopedia of Archaeal and Bacterial Type Strains, Phase II (KMG-II): from individual species to whole genera.</title>
        <authorList>
            <person name="Goeker M."/>
        </authorList>
    </citation>
    <scope>NUCLEOTIDE SEQUENCE [LARGE SCALE GENOMIC DNA]</scope>
    <source>
        <strain evidence="3 4">DSM 25027</strain>
    </source>
</reference>
<accession>A0A2T0MCD9</accession>
<dbReference type="EMBL" id="PVYX01000002">
    <property type="protein sequence ID" value="PRX55167.1"/>
    <property type="molecule type" value="Genomic_DNA"/>
</dbReference>
<organism evidence="3 4">
    <name type="scientific">Flagellimonas meridianipacifica</name>
    <dbReference type="NCBI Taxonomy" id="1080225"/>
    <lineage>
        <taxon>Bacteria</taxon>
        <taxon>Pseudomonadati</taxon>
        <taxon>Bacteroidota</taxon>
        <taxon>Flavobacteriia</taxon>
        <taxon>Flavobacteriales</taxon>
        <taxon>Flavobacteriaceae</taxon>
        <taxon>Flagellimonas</taxon>
    </lineage>
</organism>
<dbReference type="AlphaFoldDB" id="A0A2T0MCD9"/>
<dbReference type="PANTHER" id="PTHR43201">
    <property type="entry name" value="ACYL-COA SYNTHETASE"/>
    <property type="match status" value="1"/>
</dbReference>
<evidence type="ECO:0000313" key="4">
    <source>
        <dbReference type="Proteomes" id="UP000237640"/>
    </source>
</evidence>
<dbReference type="PANTHER" id="PTHR43201:SF8">
    <property type="entry name" value="ACYL-COA SYNTHETASE FAMILY MEMBER 3"/>
    <property type="match status" value="1"/>
</dbReference>
<evidence type="ECO:0000313" key="3">
    <source>
        <dbReference type="EMBL" id="PRX55167.1"/>
    </source>
</evidence>
<keyword evidence="4" id="KW-1185">Reference proteome</keyword>
<feature type="domain" description="AMP-dependent synthetase/ligase" evidence="2">
    <location>
        <begin position="58"/>
        <end position="204"/>
    </location>
</feature>
<comment type="caution">
    <text evidence="3">The sequence shown here is derived from an EMBL/GenBank/DDBJ whole genome shotgun (WGS) entry which is preliminary data.</text>
</comment>
<sequence length="359" mass="39684">MNPSWQNIHKQFALNGVSHSKEALLEVAYSLIKEGKDFEKPIGDFLLDWCSPKPSLDVYTSGSTGAPKKITLQKSQMLNSAMATGQYFGLEAGNTALLCLPVSSIAGKMMLVRAMVLGLRLDYVMPSSRPLLHTSCTYDFCAMVPLQAEKSLEKIGDIKTLILGGAAISFSLEKKLKKAPSRVFETYGMTETITHVAVRQVSPTTDNDFKLLPFVEISQDDRQCLVLKAPKVSSNPVVTNDLVELTSKTSFKWLGRYDNVINSGGIKLIPEQIEKKLSSMVENRFFVIGVPDETLGQKLILVVEGEVKTNNLSQAIAKSPLLGKYEIPKEIFSTKKFIETKTGKVQRDKTLDLIKNSFP</sequence>
<dbReference type="SUPFAM" id="SSF56801">
    <property type="entry name" value="Acetyl-CoA synthetase-like"/>
    <property type="match status" value="1"/>
</dbReference>
<evidence type="ECO:0000256" key="1">
    <source>
        <dbReference type="ARBA" id="ARBA00006432"/>
    </source>
</evidence>
<comment type="similarity">
    <text evidence="1">Belongs to the ATP-dependent AMP-binding enzyme family.</text>
</comment>
<dbReference type="GO" id="GO:0006631">
    <property type="term" value="P:fatty acid metabolic process"/>
    <property type="evidence" value="ECO:0007669"/>
    <property type="project" value="TreeGrafter"/>
</dbReference>
<dbReference type="Proteomes" id="UP000237640">
    <property type="component" value="Unassembled WGS sequence"/>
</dbReference>
<evidence type="ECO:0000259" key="2">
    <source>
        <dbReference type="Pfam" id="PF00501"/>
    </source>
</evidence>
<dbReference type="Gene3D" id="3.40.50.12780">
    <property type="entry name" value="N-terminal domain of ligase-like"/>
    <property type="match status" value="1"/>
</dbReference>